<keyword evidence="1" id="KW-0812">Transmembrane</keyword>
<dbReference type="Gene3D" id="2.60.40.1180">
    <property type="entry name" value="Golgi alpha-mannosidase II"/>
    <property type="match status" value="1"/>
</dbReference>
<evidence type="ECO:0000259" key="3">
    <source>
        <dbReference type="Pfam" id="PF16862"/>
    </source>
</evidence>
<evidence type="ECO:0000256" key="2">
    <source>
        <dbReference type="SAM" id="SignalP"/>
    </source>
</evidence>
<evidence type="ECO:0000313" key="5">
    <source>
        <dbReference type="Proteomes" id="UP001497453"/>
    </source>
</evidence>
<proteinExistence type="predicted"/>
<accession>A0ABP1CRY6</accession>
<keyword evidence="1" id="KW-1133">Transmembrane helix</keyword>
<dbReference type="InterPro" id="IPR013780">
    <property type="entry name" value="Glyco_hydro_b"/>
</dbReference>
<feature type="transmembrane region" description="Helical" evidence="1">
    <location>
        <begin position="544"/>
        <end position="565"/>
    </location>
</feature>
<feature type="domain" description="Beta-glucuronidase C-terminal" evidence="3">
    <location>
        <begin position="367"/>
        <end position="477"/>
    </location>
</feature>
<keyword evidence="2" id="KW-0732">Signal</keyword>
<keyword evidence="5" id="KW-1185">Reference proteome</keyword>
<feature type="chain" id="PRO_5047396739" description="Beta-glucuronidase C-terminal domain-containing protein" evidence="2">
    <location>
        <begin position="20"/>
        <end position="567"/>
    </location>
</feature>
<dbReference type="InterPro" id="IPR031728">
    <property type="entry name" value="GlcAase_C"/>
</dbReference>
<organism evidence="4 5">
    <name type="scientific">Somion occarium</name>
    <dbReference type="NCBI Taxonomy" id="3059160"/>
    <lineage>
        <taxon>Eukaryota</taxon>
        <taxon>Fungi</taxon>
        <taxon>Dikarya</taxon>
        <taxon>Basidiomycota</taxon>
        <taxon>Agaricomycotina</taxon>
        <taxon>Agaricomycetes</taxon>
        <taxon>Polyporales</taxon>
        <taxon>Cerrenaceae</taxon>
        <taxon>Somion</taxon>
    </lineage>
</organism>
<dbReference type="PANTHER" id="PTHR36183:SF2">
    <property type="entry name" value="BETA-GLUCURONIDASE C-TERMINAL DOMAIN-CONTAINING PROTEIN"/>
    <property type="match status" value="1"/>
</dbReference>
<evidence type="ECO:0000313" key="4">
    <source>
        <dbReference type="EMBL" id="CAL1698447.1"/>
    </source>
</evidence>
<sequence>MAFQSLFLYFLSSLAAVRAITVYNQQPLGQTQTSSADGAAYTGYQAYNPATLNAPGLPDPLPATQFGIQLQSSAAAVTGLSIPVSGALFGFSIETSVINQFLGVNSSFIQVPFLNLVSNIVQRAGRFHIRVGGNTQETARLVDQTADGRMIEKQSIDPNNPTATPVLIYTMEMFYLLANISSLMNVKWYLGIPLNDTSDLHLEVAQYGEQFLGDNLLGLQVGNEPDLYARHQHRPENYGPADYVGEVGDVIKAMQQSQKQMLMFETNTASCGGFPGSSNSFGSALWGVDYGLQLAYSNFSHALLHCGGQDVFYNPATPPPTGLSAFHEWTIGPLMYSILVVSEALGSTNNSRVIDLFTNDGNVFTPGYAIYENDQLARVLLINYMTDASGANDYTATISVGGGDTGTPNAVPAQVKVKYLSAPTVAEHFNITWAGQTFGGQFESDGRLKGNETIETINCDQGQNTCAIKVPAPGVALVFFSDQALQESEPSSTATFATTAVTRTLNTATIDAQVLATSNGHSGKDRALGSTSKGSTGAAPASHVIPSLTALFSLLAGVLVLFRAFTR</sequence>
<keyword evidence="1" id="KW-0472">Membrane</keyword>
<dbReference type="EMBL" id="OZ037953">
    <property type="protein sequence ID" value="CAL1698447.1"/>
    <property type="molecule type" value="Genomic_DNA"/>
</dbReference>
<evidence type="ECO:0000256" key="1">
    <source>
        <dbReference type="SAM" id="Phobius"/>
    </source>
</evidence>
<dbReference type="Proteomes" id="UP001497453">
    <property type="component" value="Chromosome 10"/>
</dbReference>
<dbReference type="Pfam" id="PF16862">
    <property type="entry name" value="Glyco_hydro_79C"/>
    <property type="match status" value="1"/>
</dbReference>
<feature type="signal peptide" evidence="2">
    <location>
        <begin position="1"/>
        <end position="19"/>
    </location>
</feature>
<dbReference type="PANTHER" id="PTHR36183">
    <property type="entry name" value="BETA-GLUCURONIDASE"/>
    <property type="match status" value="1"/>
</dbReference>
<dbReference type="InterPro" id="IPR052974">
    <property type="entry name" value="GH79_Enzymes"/>
</dbReference>
<dbReference type="Gene3D" id="3.20.20.80">
    <property type="entry name" value="Glycosidases"/>
    <property type="match status" value="2"/>
</dbReference>
<name>A0ABP1CRY6_9APHY</name>
<gene>
    <name evidence="4" type="ORF">GFSPODELE1_LOCUS2158</name>
</gene>
<reference evidence="5" key="1">
    <citation type="submission" date="2024-04" db="EMBL/GenBank/DDBJ databases">
        <authorList>
            <person name="Shaw F."/>
            <person name="Minotto A."/>
        </authorList>
    </citation>
    <scope>NUCLEOTIDE SEQUENCE [LARGE SCALE GENOMIC DNA]</scope>
</reference>
<protein>
    <recommendedName>
        <fullName evidence="3">Beta-glucuronidase C-terminal domain-containing protein</fullName>
    </recommendedName>
</protein>